<keyword evidence="3" id="KW-1185">Reference proteome</keyword>
<name>A0A2K3CP90_CHLRE</name>
<dbReference type="PaxDb" id="3055-EDO96124"/>
<protein>
    <recommendedName>
        <fullName evidence="4">MIB/HERC2 domain-containing protein</fullName>
    </recommendedName>
</protein>
<feature type="compositionally biased region" description="Low complexity" evidence="1">
    <location>
        <begin position="90"/>
        <end position="102"/>
    </location>
</feature>
<dbReference type="Proteomes" id="UP000006906">
    <property type="component" value="Chromosome 17"/>
</dbReference>
<dbReference type="OrthoDB" id="557698at2759"/>
<dbReference type="InParanoid" id="A0A2K3CP90"/>
<reference evidence="2 3" key="1">
    <citation type="journal article" date="2007" name="Science">
        <title>The Chlamydomonas genome reveals the evolution of key animal and plant functions.</title>
        <authorList>
            <person name="Merchant S.S."/>
            <person name="Prochnik S.E."/>
            <person name="Vallon O."/>
            <person name="Harris E.H."/>
            <person name="Karpowicz S.J."/>
            <person name="Witman G.B."/>
            <person name="Terry A."/>
            <person name="Salamov A."/>
            <person name="Fritz-Laylin L.K."/>
            <person name="Marechal-Drouard L."/>
            <person name="Marshall W.F."/>
            <person name="Qu L.H."/>
            <person name="Nelson D.R."/>
            <person name="Sanderfoot A.A."/>
            <person name="Spalding M.H."/>
            <person name="Kapitonov V.V."/>
            <person name="Ren Q."/>
            <person name="Ferris P."/>
            <person name="Lindquist E."/>
            <person name="Shapiro H."/>
            <person name="Lucas S.M."/>
            <person name="Grimwood J."/>
            <person name="Schmutz J."/>
            <person name="Cardol P."/>
            <person name="Cerutti H."/>
            <person name="Chanfreau G."/>
            <person name="Chen C.L."/>
            <person name="Cognat V."/>
            <person name="Croft M.T."/>
            <person name="Dent R."/>
            <person name="Dutcher S."/>
            <person name="Fernandez E."/>
            <person name="Fukuzawa H."/>
            <person name="Gonzalez-Ballester D."/>
            <person name="Gonzalez-Halphen D."/>
            <person name="Hallmann A."/>
            <person name="Hanikenne M."/>
            <person name="Hippler M."/>
            <person name="Inwood W."/>
            <person name="Jabbari K."/>
            <person name="Kalanon M."/>
            <person name="Kuras R."/>
            <person name="Lefebvre P.A."/>
            <person name="Lemaire S.D."/>
            <person name="Lobanov A.V."/>
            <person name="Lohr M."/>
            <person name="Manuell A."/>
            <person name="Meier I."/>
            <person name="Mets L."/>
            <person name="Mittag M."/>
            <person name="Mittelmeier T."/>
            <person name="Moroney J.V."/>
            <person name="Moseley J."/>
            <person name="Napoli C."/>
            <person name="Nedelcu A.M."/>
            <person name="Niyogi K."/>
            <person name="Novoselov S.V."/>
            <person name="Paulsen I.T."/>
            <person name="Pazour G."/>
            <person name="Purton S."/>
            <person name="Ral J.P."/>
            <person name="Riano-Pachon D.M."/>
            <person name="Riekhof W."/>
            <person name="Rymarquis L."/>
            <person name="Schroda M."/>
            <person name="Stern D."/>
            <person name="Umen J."/>
            <person name="Willows R."/>
            <person name="Wilson N."/>
            <person name="Zimmer S.L."/>
            <person name="Allmer J."/>
            <person name="Balk J."/>
            <person name="Bisova K."/>
            <person name="Chen C.J."/>
            <person name="Elias M."/>
            <person name="Gendler K."/>
            <person name="Hauser C."/>
            <person name="Lamb M.R."/>
            <person name="Ledford H."/>
            <person name="Long J.C."/>
            <person name="Minagawa J."/>
            <person name="Page M.D."/>
            <person name="Pan J."/>
            <person name="Pootakham W."/>
            <person name="Roje S."/>
            <person name="Rose A."/>
            <person name="Stahlberg E."/>
            <person name="Terauchi A.M."/>
            <person name="Yang P."/>
            <person name="Ball S."/>
            <person name="Bowler C."/>
            <person name="Dieckmann C.L."/>
            <person name="Gladyshev V.N."/>
            <person name="Green P."/>
            <person name="Jorgensen R."/>
            <person name="Mayfield S."/>
            <person name="Mueller-Roeber B."/>
            <person name="Rajamani S."/>
            <person name="Sayre R.T."/>
            <person name="Brokstein P."/>
            <person name="Dubchak I."/>
            <person name="Goodstein D."/>
            <person name="Hornick L."/>
            <person name="Huang Y.W."/>
            <person name="Jhaveri J."/>
            <person name="Luo Y."/>
            <person name="Martinez D."/>
            <person name="Ngau W.C."/>
            <person name="Otillar B."/>
            <person name="Poliakov A."/>
            <person name="Porter A."/>
            <person name="Szajkowski L."/>
            <person name="Werner G."/>
            <person name="Zhou K."/>
            <person name="Grigoriev I.V."/>
            <person name="Rokhsar D.S."/>
            <person name="Grossman A.R."/>
        </authorList>
    </citation>
    <scope>NUCLEOTIDE SEQUENCE [LARGE SCALE GENOMIC DNA]</scope>
    <source>
        <strain evidence="3">CC-503</strain>
    </source>
</reference>
<dbReference type="KEGG" id="cre:CHLRE_17g705843v5"/>
<dbReference type="SUPFAM" id="SSF159034">
    <property type="entry name" value="Mib/herc2 domain-like"/>
    <property type="match status" value="1"/>
</dbReference>
<dbReference type="EMBL" id="CM008978">
    <property type="protein sequence ID" value="PNW70104.1"/>
    <property type="molecule type" value="Genomic_DNA"/>
</dbReference>
<gene>
    <name evidence="2" type="ORF">CHLRE_17g705843v5</name>
</gene>
<organism evidence="2 3">
    <name type="scientific">Chlamydomonas reinhardtii</name>
    <name type="common">Chlamydomonas smithii</name>
    <dbReference type="NCBI Taxonomy" id="3055"/>
    <lineage>
        <taxon>Eukaryota</taxon>
        <taxon>Viridiplantae</taxon>
        <taxon>Chlorophyta</taxon>
        <taxon>core chlorophytes</taxon>
        <taxon>Chlorophyceae</taxon>
        <taxon>CS clade</taxon>
        <taxon>Chlamydomonadales</taxon>
        <taxon>Chlamydomonadaceae</taxon>
        <taxon>Chlamydomonas</taxon>
    </lineage>
</organism>
<evidence type="ECO:0000256" key="1">
    <source>
        <dbReference type="SAM" id="MobiDB-lite"/>
    </source>
</evidence>
<evidence type="ECO:0000313" key="2">
    <source>
        <dbReference type="EMBL" id="PNW70104.1"/>
    </source>
</evidence>
<dbReference type="GO" id="GO:0046872">
    <property type="term" value="F:metal ion binding"/>
    <property type="evidence" value="ECO:0007669"/>
    <property type="project" value="InterPro"/>
</dbReference>
<feature type="region of interest" description="Disordered" evidence="1">
    <location>
        <begin position="127"/>
        <end position="192"/>
    </location>
</feature>
<proteinExistence type="predicted"/>
<evidence type="ECO:0000313" key="3">
    <source>
        <dbReference type="Proteomes" id="UP000006906"/>
    </source>
</evidence>
<evidence type="ECO:0008006" key="4">
    <source>
        <dbReference type="Google" id="ProtNLM"/>
    </source>
</evidence>
<dbReference type="RefSeq" id="XP_042914456.1">
    <property type="nucleotide sequence ID" value="XM_043071997.1"/>
</dbReference>
<dbReference type="Gramene" id="PNW70104">
    <property type="protein sequence ID" value="PNW70104"/>
    <property type="gene ID" value="CHLRE_17g705843v5"/>
</dbReference>
<dbReference type="ExpressionAtlas" id="A0A2K3CP90">
    <property type="expression patterns" value="baseline"/>
</dbReference>
<dbReference type="GO" id="GO:0004842">
    <property type="term" value="F:ubiquitin-protein transferase activity"/>
    <property type="evidence" value="ECO:0007669"/>
    <property type="project" value="InterPro"/>
</dbReference>
<feature type="region of interest" description="Disordered" evidence="1">
    <location>
        <begin position="52"/>
        <end position="102"/>
    </location>
</feature>
<feature type="compositionally biased region" description="Basic and acidic residues" evidence="1">
    <location>
        <begin position="155"/>
        <end position="168"/>
    </location>
</feature>
<dbReference type="InterPro" id="IPR037252">
    <property type="entry name" value="Mib_Herc2_sf"/>
</dbReference>
<dbReference type="Gene3D" id="2.30.30.40">
    <property type="entry name" value="SH3 Domains"/>
    <property type="match status" value="1"/>
</dbReference>
<accession>A0A2K3CP90</accession>
<dbReference type="AlphaFoldDB" id="A0A2K3CP90"/>
<feature type="compositionally biased region" description="Acidic residues" evidence="1">
    <location>
        <begin position="178"/>
        <end position="192"/>
    </location>
</feature>
<dbReference type="GeneID" id="66056925"/>
<sequence>MRCATQSGPARLALLGLQQRCTRGSIQAATAARTIAPAAAAGRRGRCCPVAAAPRRSTWSSTASRGAVQAKAGAEEPAPGPDCRRPSEEQASGQQAAASSDAASLQLRVGDLEGQVSELLAWRRSLQEQGPQPPPEDCGTHRPEPSQQQQQRMLDGGRDGRSTSKEQEPAAEAAATEPEPEPEPEPEVEPEVECAFRGPYPDVHMPRTRPVPGAVVTADNAHVGLVVRRGPDWDSRKPNWIAAGQDGGPGSDGIITSVSTCGEFAHVTWRATGVSNSYFITGERRWRDLVVAPAEVQIAKHKLEQRQVEVRAQQRWRWWPW</sequence>